<keyword evidence="4" id="KW-0378">Hydrolase</keyword>
<evidence type="ECO:0000313" key="7">
    <source>
        <dbReference type="EMBL" id="KUG17071.1"/>
    </source>
</evidence>
<proteinExistence type="predicted"/>
<dbReference type="EMBL" id="LNQE01001465">
    <property type="protein sequence ID" value="KUG17071.1"/>
    <property type="molecule type" value="Genomic_DNA"/>
</dbReference>
<evidence type="ECO:0000256" key="6">
    <source>
        <dbReference type="ARBA" id="ARBA00023016"/>
    </source>
</evidence>
<reference evidence="7" key="1">
    <citation type="journal article" date="2015" name="Proc. Natl. Acad. Sci. U.S.A.">
        <title>Networks of energetic and metabolic interactions define dynamics in microbial communities.</title>
        <authorList>
            <person name="Embree M."/>
            <person name="Liu J.K."/>
            <person name="Al-Bassam M.M."/>
            <person name="Zengler K."/>
        </authorList>
    </citation>
    <scope>NUCLEOTIDE SEQUENCE</scope>
</reference>
<dbReference type="SUPFAM" id="SSF54786">
    <property type="entry name" value="YcfA/nrd intein domain"/>
    <property type="match status" value="1"/>
</dbReference>
<dbReference type="Gene3D" id="3.30.920.30">
    <property type="entry name" value="Hypothetical protein"/>
    <property type="match status" value="1"/>
</dbReference>
<keyword evidence="5" id="KW-0694">RNA-binding</keyword>
<keyword evidence="6" id="KW-0346">Stress response</keyword>
<dbReference type="GO" id="GO:0004519">
    <property type="term" value="F:endonuclease activity"/>
    <property type="evidence" value="ECO:0007669"/>
    <property type="project" value="UniProtKB-KW"/>
</dbReference>
<keyword evidence="1" id="KW-1277">Toxin-antitoxin system</keyword>
<evidence type="ECO:0008006" key="8">
    <source>
        <dbReference type="Google" id="ProtNLM"/>
    </source>
</evidence>
<evidence type="ECO:0000256" key="2">
    <source>
        <dbReference type="ARBA" id="ARBA00022722"/>
    </source>
</evidence>
<comment type="caution">
    <text evidence="7">The sequence shown here is derived from an EMBL/GenBank/DDBJ whole genome shotgun (WGS) entry which is preliminary data.</text>
</comment>
<dbReference type="InterPro" id="IPR012933">
    <property type="entry name" value="HicA_mRNA_interferase"/>
</dbReference>
<name>A0A0W8F893_9ZZZZ</name>
<protein>
    <recommendedName>
        <fullName evidence="8">Ycfa family protein</fullName>
    </recommendedName>
</protein>
<keyword evidence="3" id="KW-0255">Endonuclease</keyword>
<evidence type="ECO:0000256" key="3">
    <source>
        <dbReference type="ARBA" id="ARBA00022759"/>
    </source>
</evidence>
<evidence type="ECO:0000256" key="1">
    <source>
        <dbReference type="ARBA" id="ARBA00022649"/>
    </source>
</evidence>
<dbReference type="GO" id="GO:0003729">
    <property type="term" value="F:mRNA binding"/>
    <property type="evidence" value="ECO:0007669"/>
    <property type="project" value="InterPro"/>
</dbReference>
<accession>A0A0W8F893</accession>
<gene>
    <name evidence="7" type="ORF">ASZ90_013252</name>
</gene>
<sequence length="74" mass="8340">MSNKLLPVPRRELIRRLGKLGFVGPFPGAGHEYMSRGLLEVRIPNPHGSDISTALLQKILKRAGISREEWFDTD</sequence>
<evidence type="ECO:0000256" key="4">
    <source>
        <dbReference type="ARBA" id="ARBA00022801"/>
    </source>
</evidence>
<dbReference type="InterPro" id="IPR038570">
    <property type="entry name" value="HicA_sf"/>
</dbReference>
<keyword evidence="2" id="KW-0540">Nuclease</keyword>
<dbReference type="Pfam" id="PF07927">
    <property type="entry name" value="HicA_toxin"/>
    <property type="match status" value="1"/>
</dbReference>
<organism evidence="7">
    <name type="scientific">hydrocarbon metagenome</name>
    <dbReference type="NCBI Taxonomy" id="938273"/>
    <lineage>
        <taxon>unclassified sequences</taxon>
        <taxon>metagenomes</taxon>
        <taxon>ecological metagenomes</taxon>
    </lineage>
</organism>
<dbReference type="AlphaFoldDB" id="A0A0W8F893"/>
<evidence type="ECO:0000256" key="5">
    <source>
        <dbReference type="ARBA" id="ARBA00022884"/>
    </source>
</evidence>
<dbReference type="GO" id="GO:0016787">
    <property type="term" value="F:hydrolase activity"/>
    <property type="evidence" value="ECO:0007669"/>
    <property type="project" value="UniProtKB-KW"/>
</dbReference>